<dbReference type="InterPro" id="IPR036390">
    <property type="entry name" value="WH_DNA-bd_sf"/>
</dbReference>
<organism evidence="1 2">
    <name type="scientific">candidate division WWE3 bacterium</name>
    <dbReference type="NCBI Taxonomy" id="2053526"/>
    <lineage>
        <taxon>Bacteria</taxon>
        <taxon>Katanobacteria</taxon>
    </lineage>
</organism>
<reference evidence="1" key="1">
    <citation type="submission" date="2020-05" db="EMBL/GenBank/DDBJ databases">
        <title>High-Quality Genomes of Partial-Nitritation/Anammox System by Hierarchical Clustering Based Hybrid Assembly.</title>
        <authorList>
            <person name="Liu L."/>
            <person name="Wang Y."/>
            <person name="Che Y."/>
            <person name="Chen Y."/>
            <person name="Xia Y."/>
            <person name="Luo R."/>
            <person name="Cheng S.H."/>
            <person name="Zheng C."/>
            <person name="Zhang T."/>
        </authorList>
    </citation>
    <scope>NUCLEOTIDE SEQUENCE</scope>
    <source>
        <strain evidence="1">H1_PAT1</strain>
    </source>
</reference>
<name>A0A928TSS7_UNCKA</name>
<protein>
    <submittedName>
        <fullName evidence="1">Uncharacterized protein</fullName>
    </submittedName>
</protein>
<dbReference type="EMBL" id="JABTTY010000001">
    <property type="protein sequence ID" value="MBE7525464.1"/>
    <property type="molecule type" value="Genomic_DNA"/>
</dbReference>
<evidence type="ECO:0000313" key="2">
    <source>
        <dbReference type="Proteomes" id="UP000710385"/>
    </source>
</evidence>
<evidence type="ECO:0000313" key="1">
    <source>
        <dbReference type="EMBL" id="MBE7525464.1"/>
    </source>
</evidence>
<comment type="caution">
    <text evidence="1">The sequence shown here is derived from an EMBL/GenBank/DDBJ whole genome shotgun (WGS) entry which is preliminary data.</text>
</comment>
<accession>A0A928TSS7</accession>
<sequence length="78" mass="8661">MNDVHVRIRSFLHTKQCPCAFGEIAEGVCLDAATLRVELHTLCREGFIEEIGEDSFVCLHEADQKIAPRVAENGIVHA</sequence>
<dbReference type="Proteomes" id="UP000710385">
    <property type="component" value="Unassembled WGS sequence"/>
</dbReference>
<dbReference type="AlphaFoldDB" id="A0A928TSS7"/>
<proteinExistence type="predicted"/>
<dbReference type="SUPFAM" id="SSF46785">
    <property type="entry name" value="Winged helix' DNA-binding domain"/>
    <property type="match status" value="1"/>
</dbReference>
<gene>
    <name evidence="1" type="ORF">HS096_03705</name>
</gene>